<dbReference type="PRINTS" id="PR00455">
    <property type="entry name" value="HTHTETR"/>
</dbReference>
<dbReference type="InterPro" id="IPR039538">
    <property type="entry name" value="BetI_C"/>
</dbReference>
<keyword evidence="8" id="KW-1185">Reference proteome</keyword>
<keyword evidence="3 5" id="KW-0238">DNA-binding</keyword>
<reference evidence="7 8" key="1">
    <citation type="journal article" date="2019" name="Int. J. Syst. Evol. Microbiol.">
        <title>The Global Catalogue of Microorganisms (GCM) 10K type strain sequencing project: providing services to taxonomists for standard genome sequencing and annotation.</title>
        <authorList>
            <consortium name="The Broad Institute Genomics Platform"/>
            <consortium name="The Broad Institute Genome Sequencing Center for Infectious Disease"/>
            <person name="Wu L."/>
            <person name="Ma J."/>
        </authorList>
    </citation>
    <scope>NUCLEOTIDE SEQUENCE [LARGE SCALE GENOMIC DNA]</scope>
    <source>
        <strain evidence="7 8">CGMCC 1.10594</strain>
    </source>
</reference>
<dbReference type="Pfam" id="PF13977">
    <property type="entry name" value="TetR_C_6"/>
    <property type="match status" value="1"/>
</dbReference>
<keyword evidence="1" id="KW-0678">Repressor</keyword>
<keyword evidence="2" id="KW-0805">Transcription regulation</keyword>
<proteinExistence type="predicted"/>
<keyword evidence="4" id="KW-0804">Transcription</keyword>
<dbReference type="Gene3D" id="1.10.357.10">
    <property type="entry name" value="Tetracycline Repressor, domain 2"/>
    <property type="match status" value="1"/>
</dbReference>
<accession>A0ABD6D3Y1</accession>
<dbReference type="EMBL" id="JBHUDL010000011">
    <property type="protein sequence ID" value="MFD1635245.1"/>
    <property type="molecule type" value="Genomic_DNA"/>
</dbReference>
<dbReference type="SUPFAM" id="SSF46689">
    <property type="entry name" value="Homeodomain-like"/>
    <property type="match status" value="1"/>
</dbReference>
<dbReference type="PANTHER" id="PTHR30055">
    <property type="entry name" value="HTH-TYPE TRANSCRIPTIONAL REGULATOR RUTR"/>
    <property type="match status" value="1"/>
</dbReference>
<gene>
    <name evidence="7" type="ORF">ACFSBJ_16080</name>
</gene>
<evidence type="ECO:0000256" key="5">
    <source>
        <dbReference type="PROSITE-ProRule" id="PRU00335"/>
    </source>
</evidence>
<dbReference type="RefSeq" id="WP_256406521.1">
    <property type="nucleotide sequence ID" value="NZ_CP187153.1"/>
</dbReference>
<dbReference type="InterPro" id="IPR050109">
    <property type="entry name" value="HTH-type_TetR-like_transc_reg"/>
</dbReference>
<dbReference type="PANTHER" id="PTHR30055:SF234">
    <property type="entry name" value="HTH-TYPE TRANSCRIPTIONAL REGULATOR BETI"/>
    <property type="match status" value="1"/>
</dbReference>
<dbReference type="InterPro" id="IPR036271">
    <property type="entry name" value="Tet_transcr_reg_TetR-rel_C_sf"/>
</dbReference>
<feature type="domain" description="HTH tetR-type" evidence="6">
    <location>
        <begin position="3"/>
        <end position="63"/>
    </location>
</feature>
<name>A0ABD6D3Y1_9EURY</name>
<comment type="caution">
    <text evidence="7">The sequence shown here is derived from an EMBL/GenBank/DDBJ whole genome shotgun (WGS) entry which is preliminary data.</text>
</comment>
<protein>
    <submittedName>
        <fullName evidence="7">TetR/AcrR family transcriptional regulator</fullName>
    </submittedName>
</protein>
<dbReference type="SUPFAM" id="SSF48498">
    <property type="entry name" value="Tetracyclin repressor-like, C-terminal domain"/>
    <property type="match status" value="1"/>
</dbReference>
<evidence type="ECO:0000256" key="2">
    <source>
        <dbReference type="ARBA" id="ARBA00023015"/>
    </source>
</evidence>
<feature type="DNA-binding region" description="H-T-H motif" evidence="5">
    <location>
        <begin position="26"/>
        <end position="45"/>
    </location>
</feature>
<dbReference type="AlphaFoldDB" id="A0ABD6D3Y1"/>
<dbReference type="Pfam" id="PF00440">
    <property type="entry name" value="TetR_N"/>
    <property type="match status" value="1"/>
</dbReference>
<evidence type="ECO:0000313" key="7">
    <source>
        <dbReference type="EMBL" id="MFD1635245.1"/>
    </source>
</evidence>
<dbReference type="GO" id="GO:0003677">
    <property type="term" value="F:DNA binding"/>
    <property type="evidence" value="ECO:0007669"/>
    <property type="project" value="UniProtKB-UniRule"/>
</dbReference>
<sequence>MDEDTATEILEATYRALCRYGYAELTLENIAEEADRSKGIIHYHYDNKENLFVELLDFLYERYTTQLPSVEGGTPRAQLSALLDVVLTDEETTPDQEIRTALLEVKAQAPYNDAIQTRLTNFDEVLFERIQDIIAAGVEIGEFDTTVEPAVAAEFLVTIITGAHTRCVAVECSSEQLHETITRYVEKHLIAEELSEAPH</sequence>
<evidence type="ECO:0000313" key="8">
    <source>
        <dbReference type="Proteomes" id="UP001597075"/>
    </source>
</evidence>
<evidence type="ECO:0000256" key="3">
    <source>
        <dbReference type="ARBA" id="ARBA00023125"/>
    </source>
</evidence>
<organism evidence="7 8">
    <name type="scientific">Haloplanus ruber</name>
    <dbReference type="NCBI Taxonomy" id="869892"/>
    <lineage>
        <taxon>Archaea</taxon>
        <taxon>Methanobacteriati</taxon>
        <taxon>Methanobacteriota</taxon>
        <taxon>Stenosarchaea group</taxon>
        <taxon>Halobacteria</taxon>
        <taxon>Halobacteriales</taxon>
        <taxon>Haloferacaceae</taxon>
        <taxon>Haloplanus</taxon>
    </lineage>
</organism>
<dbReference type="InterPro" id="IPR001647">
    <property type="entry name" value="HTH_TetR"/>
</dbReference>
<evidence type="ECO:0000256" key="4">
    <source>
        <dbReference type="ARBA" id="ARBA00023163"/>
    </source>
</evidence>
<evidence type="ECO:0000256" key="1">
    <source>
        <dbReference type="ARBA" id="ARBA00022491"/>
    </source>
</evidence>
<dbReference type="InterPro" id="IPR009057">
    <property type="entry name" value="Homeodomain-like_sf"/>
</dbReference>
<evidence type="ECO:0000259" key="6">
    <source>
        <dbReference type="PROSITE" id="PS50977"/>
    </source>
</evidence>
<dbReference type="PROSITE" id="PS50977">
    <property type="entry name" value="HTH_TETR_2"/>
    <property type="match status" value="1"/>
</dbReference>
<dbReference type="Proteomes" id="UP001597075">
    <property type="component" value="Unassembled WGS sequence"/>
</dbReference>